<evidence type="ECO:0000259" key="1">
    <source>
        <dbReference type="Pfam" id="PF00075"/>
    </source>
</evidence>
<evidence type="ECO:0000313" key="3">
    <source>
        <dbReference type="Proteomes" id="UP000499080"/>
    </source>
</evidence>
<feature type="domain" description="RNase H type-1" evidence="1">
    <location>
        <begin position="95"/>
        <end position="124"/>
    </location>
</feature>
<dbReference type="OrthoDB" id="2677368at2759"/>
<reference evidence="2 3" key="1">
    <citation type="journal article" date="2019" name="Sci. Rep.">
        <title>Orb-weaving spider Araneus ventricosus genome elucidates the spidroin gene catalogue.</title>
        <authorList>
            <person name="Kono N."/>
            <person name="Nakamura H."/>
            <person name="Ohtoshi R."/>
            <person name="Moran D.A.P."/>
            <person name="Shinohara A."/>
            <person name="Yoshida Y."/>
            <person name="Fujiwara M."/>
            <person name="Mori M."/>
            <person name="Tomita M."/>
            <person name="Arakawa K."/>
        </authorList>
    </citation>
    <scope>NUCLEOTIDE SEQUENCE [LARGE SCALE GENOMIC DNA]</scope>
</reference>
<organism evidence="2 3">
    <name type="scientific">Araneus ventricosus</name>
    <name type="common">Orbweaver spider</name>
    <name type="synonym">Epeira ventricosa</name>
    <dbReference type="NCBI Taxonomy" id="182803"/>
    <lineage>
        <taxon>Eukaryota</taxon>
        <taxon>Metazoa</taxon>
        <taxon>Ecdysozoa</taxon>
        <taxon>Arthropoda</taxon>
        <taxon>Chelicerata</taxon>
        <taxon>Arachnida</taxon>
        <taxon>Araneae</taxon>
        <taxon>Araneomorphae</taxon>
        <taxon>Entelegynae</taxon>
        <taxon>Araneoidea</taxon>
        <taxon>Araneidae</taxon>
        <taxon>Araneus</taxon>
    </lineage>
</organism>
<proteinExistence type="predicted"/>
<evidence type="ECO:0000313" key="2">
    <source>
        <dbReference type="EMBL" id="GBM46231.1"/>
    </source>
</evidence>
<dbReference type="GO" id="GO:0003676">
    <property type="term" value="F:nucleic acid binding"/>
    <property type="evidence" value="ECO:0007669"/>
    <property type="project" value="InterPro"/>
</dbReference>
<gene>
    <name evidence="2" type="ORF">AVEN_224800_1</name>
</gene>
<dbReference type="InterPro" id="IPR036397">
    <property type="entry name" value="RNaseH_sf"/>
</dbReference>
<dbReference type="InterPro" id="IPR002156">
    <property type="entry name" value="RNaseH_domain"/>
</dbReference>
<dbReference type="EMBL" id="BGPR01001128">
    <property type="protein sequence ID" value="GBM46231.1"/>
    <property type="molecule type" value="Genomic_DNA"/>
</dbReference>
<dbReference type="Gene3D" id="3.30.420.10">
    <property type="entry name" value="Ribonuclease H-like superfamily/Ribonuclease H"/>
    <property type="match status" value="1"/>
</dbReference>
<dbReference type="Proteomes" id="UP000499080">
    <property type="component" value="Unassembled WGS sequence"/>
</dbReference>
<name>A0A4Y2FYM2_ARAVE</name>
<dbReference type="AlphaFoldDB" id="A0A4Y2FYM2"/>
<keyword evidence="3" id="KW-1185">Reference proteome</keyword>
<dbReference type="SUPFAM" id="SSF53098">
    <property type="entry name" value="Ribonuclease H-like"/>
    <property type="match status" value="1"/>
</dbReference>
<dbReference type="InterPro" id="IPR012337">
    <property type="entry name" value="RNaseH-like_sf"/>
</dbReference>
<dbReference type="Pfam" id="PF00075">
    <property type="entry name" value="RNase_H"/>
    <property type="match status" value="1"/>
</dbReference>
<sequence>MNLRIGMRSKIHFFSKLYGKLLDLIRFDGLKPLLGPRCNFGPWFWDEQIPLQTNTSHYCYITVIYKAGLPSIEALKSAGSRSAFFNSVKDKLSRAGGLVGLSWVKAHVGITGNELADRLAKEASVDGQEIDIPNSLSLLKYNLKKQMLTDWQLLDDQYQSDSGARVRRFIPYSKSKTFYLY</sequence>
<protein>
    <recommendedName>
        <fullName evidence="1">RNase H type-1 domain-containing protein</fullName>
    </recommendedName>
</protein>
<accession>A0A4Y2FYM2</accession>
<dbReference type="GO" id="GO:0004523">
    <property type="term" value="F:RNA-DNA hybrid ribonuclease activity"/>
    <property type="evidence" value="ECO:0007669"/>
    <property type="project" value="InterPro"/>
</dbReference>
<comment type="caution">
    <text evidence="2">The sequence shown here is derived from an EMBL/GenBank/DDBJ whole genome shotgun (WGS) entry which is preliminary data.</text>
</comment>